<evidence type="ECO:0000313" key="4">
    <source>
        <dbReference type="EMBL" id="KAJ2931833.1"/>
    </source>
</evidence>
<dbReference type="OrthoDB" id="2349068at2759"/>
<keyword evidence="2" id="KW-0288">FMN</keyword>
<dbReference type="InterPro" id="IPR013785">
    <property type="entry name" value="Aldolase_TIM"/>
</dbReference>
<dbReference type="Gene3D" id="3.20.20.70">
    <property type="entry name" value="Aldolase class I"/>
    <property type="match status" value="1"/>
</dbReference>
<dbReference type="EMBL" id="JANBPK010000797">
    <property type="protein sequence ID" value="KAJ2931833.1"/>
    <property type="molecule type" value="Genomic_DNA"/>
</dbReference>
<dbReference type="InterPro" id="IPR004136">
    <property type="entry name" value="NMO"/>
</dbReference>
<protein>
    <recommendedName>
        <fullName evidence="6">2-nitropropane dioxygenase</fullName>
    </recommendedName>
</protein>
<keyword evidence="5" id="KW-1185">Reference proteome</keyword>
<dbReference type="PANTHER" id="PTHR32332">
    <property type="entry name" value="2-NITROPROPANE DIOXYGENASE"/>
    <property type="match status" value="1"/>
</dbReference>
<keyword evidence="3" id="KW-0560">Oxidoreductase</keyword>
<dbReference type="Pfam" id="PF03060">
    <property type="entry name" value="NMO"/>
    <property type="match status" value="2"/>
</dbReference>
<name>A0A9W8JJ97_9AGAR</name>
<organism evidence="4 5">
    <name type="scientific">Candolleomyces eurysporus</name>
    <dbReference type="NCBI Taxonomy" id="2828524"/>
    <lineage>
        <taxon>Eukaryota</taxon>
        <taxon>Fungi</taxon>
        <taxon>Dikarya</taxon>
        <taxon>Basidiomycota</taxon>
        <taxon>Agaricomycotina</taxon>
        <taxon>Agaricomycetes</taxon>
        <taxon>Agaricomycetidae</taxon>
        <taxon>Agaricales</taxon>
        <taxon>Agaricineae</taxon>
        <taxon>Psathyrellaceae</taxon>
        <taxon>Candolleomyces</taxon>
    </lineage>
</organism>
<evidence type="ECO:0000256" key="3">
    <source>
        <dbReference type="ARBA" id="ARBA00023002"/>
    </source>
</evidence>
<dbReference type="SUPFAM" id="SSF51412">
    <property type="entry name" value="Inosine monophosphate dehydrogenase (IMPDH)"/>
    <property type="match status" value="1"/>
</dbReference>
<dbReference type="AlphaFoldDB" id="A0A9W8JJ97"/>
<feature type="non-terminal residue" evidence="4">
    <location>
        <position position="1"/>
    </location>
</feature>
<gene>
    <name evidence="4" type="ORF">H1R20_g5263</name>
</gene>
<sequence length="348" mass="36937">MASTPAIRTQFTQLLDLKTPVVQPPMALASGGVLAAEVSLAGGFGFIGSGYDTVEKLRRDLEAARTVLKVEPGSPLPIGVGFFGWILDKPEATSKELLALLVEYRVKAIWLSFGVNLSPWIQFVRELNQQSGGPPILIFVQVCSLQEALTAINEWKVDVVVVQGIEAGGHGASYGLPLLTLLPLVLANTPPNGPPIIGAGGLSDGSQVAALLTLGASGAALGTRFLLSPESLYSEAQRKVLIGADSSQSVRTMAFDNARGTVGWPKGIDGRGIRNATVDDYDKGVDISVIRKKYQEASAKGDTDRIVVWAGTGVGAMKQVLPAKDIVRELHEECLSRLRNASNLEIKE</sequence>
<evidence type="ECO:0000313" key="5">
    <source>
        <dbReference type="Proteomes" id="UP001140091"/>
    </source>
</evidence>
<keyword evidence="1" id="KW-0285">Flavoprotein</keyword>
<comment type="caution">
    <text evidence="4">The sequence shown here is derived from an EMBL/GenBank/DDBJ whole genome shotgun (WGS) entry which is preliminary data.</text>
</comment>
<accession>A0A9W8JJ97</accession>
<evidence type="ECO:0000256" key="2">
    <source>
        <dbReference type="ARBA" id="ARBA00022643"/>
    </source>
</evidence>
<proteinExistence type="predicted"/>
<dbReference type="GO" id="GO:0018580">
    <property type="term" value="F:nitronate monooxygenase activity"/>
    <property type="evidence" value="ECO:0007669"/>
    <property type="project" value="InterPro"/>
</dbReference>
<dbReference type="Proteomes" id="UP001140091">
    <property type="component" value="Unassembled WGS sequence"/>
</dbReference>
<dbReference type="PANTHER" id="PTHR32332:SF31">
    <property type="entry name" value="2-NITROPROPANE DIOXYGENASE FAMILY, PUTATIVE (AFU_ORTHOLOGUE AFUA_2G09850)-RELATED"/>
    <property type="match status" value="1"/>
</dbReference>
<dbReference type="CDD" id="cd04730">
    <property type="entry name" value="NPD_like"/>
    <property type="match status" value="1"/>
</dbReference>
<evidence type="ECO:0008006" key="6">
    <source>
        <dbReference type="Google" id="ProtNLM"/>
    </source>
</evidence>
<reference evidence="4" key="1">
    <citation type="submission" date="2022-06" db="EMBL/GenBank/DDBJ databases">
        <title>Genome Sequence of Candolleomyces eurysporus.</title>
        <authorList>
            <person name="Buettner E."/>
        </authorList>
    </citation>
    <scope>NUCLEOTIDE SEQUENCE</scope>
    <source>
        <strain evidence="4">VTCC 930004</strain>
    </source>
</reference>
<evidence type="ECO:0000256" key="1">
    <source>
        <dbReference type="ARBA" id="ARBA00022630"/>
    </source>
</evidence>